<protein>
    <submittedName>
        <fullName evidence="10">1-deoxy-D-xylulose 5-phosphate synthase</fullName>
    </submittedName>
</protein>
<name>W4USZ0_9BACE</name>
<keyword evidence="3" id="KW-0808">Transferase</keyword>
<evidence type="ECO:0000256" key="7">
    <source>
        <dbReference type="ARBA" id="ARBA00023052"/>
    </source>
</evidence>
<dbReference type="GO" id="GO:0046872">
    <property type="term" value="F:metal ion binding"/>
    <property type="evidence" value="ECO:0007669"/>
    <property type="project" value="UniProtKB-KW"/>
</dbReference>
<dbReference type="GO" id="GO:0016114">
    <property type="term" value="P:terpenoid biosynthetic process"/>
    <property type="evidence" value="ECO:0007669"/>
    <property type="project" value="InterPro"/>
</dbReference>
<evidence type="ECO:0000259" key="9">
    <source>
        <dbReference type="Pfam" id="PF02780"/>
    </source>
</evidence>
<proteinExistence type="predicted"/>
<evidence type="ECO:0000256" key="1">
    <source>
        <dbReference type="ARBA" id="ARBA00001946"/>
    </source>
</evidence>
<keyword evidence="7" id="KW-0786">Thiamine pyrophosphate</keyword>
<dbReference type="Proteomes" id="UP000019131">
    <property type="component" value="Unassembled WGS sequence"/>
</dbReference>
<gene>
    <name evidence="10" type="ORF">JCM10512_2206</name>
</gene>
<dbReference type="AlphaFoldDB" id="W4USZ0"/>
<keyword evidence="8" id="KW-0414">Isoprene biosynthesis</keyword>
<evidence type="ECO:0000256" key="8">
    <source>
        <dbReference type="ARBA" id="ARBA00023229"/>
    </source>
</evidence>
<evidence type="ECO:0000256" key="5">
    <source>
        <dbReference type="ARBA" id="ARBA00022842"/>
    </source>
</evidence>
<evidence type="ECO:0000256" key="3">
    <source>
        <dbReference type="ARBA" id="ARBA00022679"/>
    </source>
</evidence>
<feature type="domain" description="Transketolase C-terminal" evidence="9">
    <location>
        <begin position="36"/>
        <end position="156"/>
    </location>
</feature>
<accession>W4USZ0</accession>
<keyword evidence="4" id="KW-0479">Metal-binding</keyword>
<dbReference type="GO" id="GO:0009228">
    <property type="term" value="P:thiamine biosynthetic process"/>
    <property type="evidence" value="ECO:0007669"/>
    <property type="project" value="UniProtKB-KW"/>
</dbReference>
<keyword evidence="6" id="KW-0784">Thiamine biosynthesis</keyword>
<keyword evidence="5" id="KW-0460">Magnesium</keyword>
<comment type="cofactor">
    <cofactor evidence="1">
        <name>Mg(2+)</name>
        <dbReference type="ChEBI" id="CHEBI:18420"/>
    </cofactor>
</comment>
<dbReference type="SUPFAM" id="SSF52922">
    <property type="entry name" value="TK C-terminal domain-like"/>
    <property type="match status" value="1"/>
</dbReference>
<evidence type="ECO:0000256" key="2">
    <source>
        <dbReference type="ARBA" id="ARBA00011738"/>
    </source>
</evidence>
<evidence type="ECO:0000256" key="6">
    <source>
        <dbReference type="ARBA" id="ARBA00022977"/>
    </source>
</evidence>
<dbReference type="GO" id="GO:0005829">
    <property type="term" value="C:cytosol"/>
    <property type="evidence" value="ECO:0007669"/>
    <property type="project" value="TreeGrafter"/>
</dbReference>
<keyword evidence="11" id="KW-1185">Reference proteome</keyword>
<dbReference type="FunFam" id="3.40.50.920:FF:000002">
    <property type="entry name" value="1-deoxy-D-xylulose-5-phosphate synthase"/>
    <property type="match status" value="1"/>
</dbReference>
<dbReference type="InterPro" id="IPR033248">
    <property type="entry name" value="Transketolase_C"/>
</dbReference>
<dbReference type="EMBL" id="BAIV01000012">
    <property type="protein sequence ID" value="GAE83902.1"/>
    <property type="molecule type" value="Genomic_DNA"/>
</dbReference>
<dbReference type="InterPro" id="IPR005477">
    <property type="entry name" value="Dxylulose-5-P_synthase"/>
</dbReference>
<dbReference type="GO" id="GO:0008661">
    <property type="term" value="F:1-deoxy-D-xylulose-5-phosphate synthase activity"/>
    <property type="evidence" value="ECO:0007669"/>
    <property type="project" value="InterPro"/>
</dbReference>
<comment type="caution">
    <text evidence="10">The sequence shown here is derived from an EMBL/GenBank/DDBJ whole genome shotgun (WGS) entry which is preliminary data.</text>
</comment>
<dbReference type="Gene3D" id="3.40.50.920">
    <property type="match status" value="1"/>
</dbReference>
<dbReference type="PANTHER" id="PTHR43322">
    <property type="entry name" value="1-D-DEOXYXYLULOSE 5-PHOSPHATE SYNTHASE-RELATED"/>
    <property type="match status" value="1"/>
</dbReference>
<organism evidence="10 11">
    <name type="scientific">Bacteroides reticulotermitis JCM 10512</name>
    <dbReference type="NCBI Taxonomy" id="1445607"/>
    <lineage>
        <taxon>Bacteria</taxon>
        <taxon>Pseudomonadati</taxon>
        <taxon>Bacteroidota</taxon>
        <taxon>Bacteroidia</taxon>
        <taxon>Bacteroidales</taxon>
        <taxon>Bacteroidaceae</taxon>
        <taxon>Bacteroides</taxon>
    </lineage>
</organism>
<sequence>MYTAQLPDKGPFVIRYPRGRGVLVDWQCSLEEVSVGKGRKLRDGKDFAVISIGPIGNTAARAIEQAEIKTGLSIAHYDLRFLKPLDEELLHEVARKFRHIITIEDGIIKGGMGGAILEFMADNGYNPTVKRIGILDQFVEHGCVNQLYHLCSMDEEGLLKTLLKQCHIFAPCLTEIKELNI</sequence>
<dbReference type="Pfam" id="PF02780">
    <property type="entry name" value="Transketolase_C"/>
    <property type="match status" value="1"/>
</dbReference>
<dbReference type="GO" id="GO:0019288">
    <property type="term" value="P:isopentenyl diphosphate biosynthetic process, methylerythritol 4-phosphate pathway"/>
    <property type="evidence" value="ECO:0007669"/>
    <property type="project" value="TreeGrafter"/>
</dbReference>
<evidence type="ECO:0000313" key="10">
    <source>
        <dbReference type="EMBL" id="GAE83902.1"/>
    </source>
</evidence>
<reference evidence="10 11" key="1">
    <citation type="journal article" date="2014" name="Genome Announc.">
        <title>Draft Genome Sequence of Bacteroides reticulotermitis Strain JCM 10512T, Isolated from the Gut of a Termite.</title>
        <authorList>
            <person name="Yuki M."/>
            <person name="Oshima K."/>
            <person name="Suda W."/>
            <person name="Sakamoto M."/>
            <person name="Iida T."/>
            <person name="Hattori M."/>
            <person name="Ohkuma M."/>
        </authorList>
    </citation>
    <scope>NUCLEOTIDE SEQUENCE [LARGE SCALE GENOMIC DNA]</scope>
    <source>
        <strain evidence="10 11">JCM 10512</strain>
    </source>
</reference>
<dbReference type="InterPro" id="IPR009014">
    <property type="entry name" value="Transketo_C/PFOR_II"/>
</dbReference>
<evidence type="ECO:0000256" key="4">
    <source>
        <dbReference type="ARBA" id="ARBA00022723"/>
    </source>
</evidence>
<evidence type="ECO:0000313" key="11">
    <source>
        <dbReference type="Proteomes" id="UP000019131"/>
    </source>
</evidence>
<dbReference type="STRING" id="1445607.JCM10512_2206"/>
<dbReference type="PANTHER" id="PTHR43322:SF5">
    <property type="entry name" value="1-DEOXY-D-XYLULOSE-5-PHOSPHATE SYNTHASE, CHLOROPLASTIC"/>
    <property type="match status" value="1"/>
</dbReference>
<comment type="subunit">
    <text evidence="2">Homodimer.</text>
</comment>